<feature type="region of interest" description="Disordered" evidence="1">
    <location>
        <begin position="69"/>
        <end position="102"/>
    </location>
</feature>
<sequence>MDSCVNTMPRGVASKVTNEMNNLVSPQDVAGNPAFLLVLSTTLMIPLNQEKEITDDDEKHFLLVSDEEYFGDAQTSNGKSSNTQSSEKKDKKKDKEENPNEN</sequence>
<dbReference type="Proteomes" id="UP000242942">
    <property type="component" value="Chromosome 12"/>
</dbReference>
<proteinExistence type="predicted"/>
<name>A0A1D3TLV3_PLAOA</name>
<feature type="compositionally biased region" description="Polar residues" evidence="1">
    <location>
        <begin position="73"/>
        <end position="85"/>
    </location>
</feature>
<dbReference type="OrthoDB" id="10287494at2759"/>
<keyword evidence="3" id="KW-1185">Reference proteome</keyword>
<dbReference type="AlphaFoldDB" id="A0A1D3TLV3"/>
<evidence type="ECO:0000313" key="2">
    <source>
        <dbReference type="EMBL" id="SCP05926.1"/>
    </source>
</evidence>
<reference evidence="2 3" key="1">
    <citation type="submission" date="2016-06" db="EMBL/GenBank/DDBJ databases">
        <authorList>
            <consortium name="Pathogen Informatics"/>
        </authorList>
    </citation>
    <scope>NUCLEOTIDE SEQUENCE [LARGE SCALE GENOMIC DNA]</scope>
    <source>
        <strain evidence="2">PocGH01</strain>
    </source>
</reference>
<protein>
    <submittedName>
        <fullName evidence="2">Uncharacterized protein</fullName>
    </submittedName>
</protein>
<evidence type="ECO:0000256" key="1">
    <source>
        <dbReference type="SAM" id="MobiDB-lite"/>
    </source>
</evidence>
<dbReference type="VEuPathDB" id="PlasmoDB:POWCR01_120072700"/>
<evidence type="ECO:0000313" key="3">
    <source>
        <dbReference type="Proteomes" id="UP000242942"/>
    </source>
</evidence>
<accession>A0A1D3TLV3</accession>
<dbReference type="VEuPathDB" id="PlasmoDB:PocGH01_12079500"/>
<dbReference type="EMBL" id="LT594593">
    <property type="protein sequence ID" value="SCP05926.1"/>
    <property type="molecule type" value="Genomic_DNA"/>
</dbReference>
<feature type="compositionally biased region" description="Basic and acidic residues" evidence="1">
    <location>
        <begin position="86"/>
        <end position="102"/>
    </location>
</feature>
<organism evidence="2 3">
    <name type="scientific">Plasmodium ovale</name>
    <name type="common">malaria parasite P. ovale</name>
    <dbReference type="NCBI Taxonomy" id="36330"/>
    <lineage>
        <taxon>Eukaryota</taxon>
        <taxon>Sar</taxon>
        <taxon>Alveolata</taxon>
        <taxon>Apicomplexa</taxon>
        <taxon>Aconoidasida</taxon>
        <taxon>Haemosporida</taxon>
        <taxon>Plasmodiidae</taxon>
        <taxon>Plasmodium</taxon>
        <taxon>Plasmodium (Plasmodium)</taxon>
    </lineage>
</organism>
<gene>
    <name evidence="2" type="primary">PocGH01_12079500</name>
    <name evidence="2" type="ORF">POCGH01_12079500</name>
</gene>